<proteinExistence type="predicted"/>
<dbReference type="AlphaFoldDB" id="A0A401RMQ4"/>
<comment type="caution">
    <text evidence="1">The sequence shown here is derived from an EMBL/GenBank/DDBJ whole genome shotgun (WGS) entry which is preliminary data.</text>
</comment>
<organism evidence="1 2">
    <name type="scientific">Chiloscyllium punctatum</name>
    <name type="common">Brownbanded bambooshark</name>
    <name type="synonym">Hemiscyllium punctatum</name>
    <dbReference type="NCBI Taxonomy" id="137246"/>
    <lineage>
        <taxon>Eukaryota</taxon>
        <taxon>Metazoa</taxon>
        <taxon>Chordata</taxon>
        <taxon>Craniata</taxon>
        <taxon>Vertebrata</taxon>
        <taxon>Chondrichthyes</taxon>
        <taxon>Elasmobranchii</taxon>
        <taxon>Galeomorphii</taxon>
        <taxon>Galeoidea</taxon>
        <taxon>Orectolobiformes</taxon>
        <taxon>Hemiscylliidae</taxon>
        <taxon>Chiloscyllium</taxon>
    </lineage>
</organism>
<sequence length="179" mass="19097">MGNEGVWVSGDLARGDDASGRSDLIGVNDVSTRSDRMWSDVSMCGDVIGDGDATSCDISVRSDITGSDDVSTRSEVSISDIRACSDLIGTDDVSVCRSVLVVTSEEGLLVSARAATFSRNSSFTPSPFFVTLDSIFAWMLHSSESCCEKMSSCLLSKSDFLDQLNHPVQTQAAKQTCQL</sequence>
<dbReference type="Proteomes" id="UP000287033">
    <property type="component" value="Unassembled WGS sequence"/>
</dbReference>
<reference evidence="1 2" key="1">
    <citation type="journal article" date="2018" name="Nat. Ecol. Evol.">
        <title>Shark genomes provide insights into elasmobranch evolution and the origin of vertebrates.</title>
        <authorList>
            <person name="Hara Y"/>
            <person name="Yamaguchi K"/>
            <person name="Onimaru K"/>
            <person name="Kadota M"/>
            <person name="Koyanagi M"/>
            <person name="Keeley SD"/>
            <person name="Tatsumi K"/>
            <person name="Tanaka K"/>
            <person name="Motone F"/>
            <person name="Kageyama Y"/>
            <person name="Nozu R"/>
            <person name="Adachi N"/>
            <person name="Nishimura O"/>
            <person name="Nakagawa R"/>
            <person name="Tanegashima C"/>
            <person name="Kiyatake I"/>
            <person name="Matsumoto R"/>
            <person name="Murakumo K"/>
            <person name="Nishida K"/>
            <person name="Terakita A"/>
            <person name="Kuratani S"/>
            <person name="Sato K"/>
            <person name="Hyodo S Kuraku.S."/>
        </authorList>
    </citation>
    <scope>NUCLEOTIDE SEQUENCE [LARGE SCALE GENOMIC DNA]</scope>
</reference>
<gene>
    <name evidence="1" type="ORF">chiPu_0018369</name>
</gene>
<keyword evidence="2" id="KW-1185">Reference proteome</keyword>
<name>A0A401RMQ4_CHIPU</name>
<accession>A0A401RMQ4</accession>
<evidence type="ECO:0000313" key="1">
    <source>
        <dbReference type="EMBL" id="GCC19422.1"/>
    </source>
</evidence>
<evidence type="ECO:0000313" key="2">
    <source>
        <dbReference type="Proteomes" id="UP000287033"/>
    </source>
</evidence>
<protein>
    <submittedName>
        <fullName evidence="1">Uncharacterized protein</fullName>
    </submittedName>
</protein>
<dbReference type="EMBL" id="BEZZ01001555">
    <property type="protein sequence ID" value="GCC19422.1"/>
    <property type="molecule type" value="Genomic_DNA"/>
</dbReference>